<dbReference type="EMBL" id="UINC01000963">
    <property type="protein sequence ID" value="SUZ65608.1"/>
    <property type="molecule type" value="Genomic_DNA"/>
</dbReference>
<evidence type="ECO:0000256" key="2">
    <source>
        <dbReference type="ARBA" id="ARBA00023136"/>
    </source>
</evidence>
<accession>A0A381PGV7</accession>
<dbReference type="InterPro" id="IPR039565">
    <property type="entry name" value="BamD-like"/>
</dbReference>
<keyword evidence="1" id="KW-0732">Signal</keyword>
<dbReference type="InterPro" id="IPR011990">
    <property type="entry name" value="TPR-like_helical_dom_sf"/>
</dbReference>
<keyword evidence="3" id="KW-0998">Cell outer membrane</keyword>
<organism evidence="5">
    <name type="scientific">marine metagenome</name>
    <dbReference type="NCBI Taxonomy" id="408172"/>
    <lineage>
        <taxon>unclassified sequences</taxon>
        <taxon>metagenomes</taxon>
        <taxon>ecological metagenomes</taxon>
    </lineage>
</organism>
<keyword evidence="2" id="KW-0472">Membrane</keyword>
<sequence length="247" mass="28990">VRLVLILTVFYLVGCGLSNPFNDDIPYKQRFDEGLVFFQEEKYGRAAQQFNIIVERASHTDLGDDALFFLAESYFLDNDYDLALVEYDKLVARMGFSPYIEKSRWRICESLMELSPNYYHDQDSSRKAIQEIQQFLDDYPQSEYSVDADELIKKIRLRLARKNMETGELYIKLKAYDSALVSYRIVTTDYYDTEYYSQANLEIIRCLVLMKKEGEANTFLQELIDRNELFVDDNFKELASEILDNAS</sequence>
<dbReference type="InterPro" id="IPR017689">
    <property type="entry name" value="BamD"/>
</dbReference>
<evidence type="ECO:0000259" key="4">
    <source>
        <dbReference type="Pfam" id="PF13525"/>
    </source>
</evidence>
<dbReference type="NCBIfam" id="TIGR03302">
    <property type="entry name" value="OM_YfiO"/>
    <property type="match status" value="1"/>
</dbReference>
<proteinExistence type="predicted"/>
<dbReference type="AlphaFoldDB" id="A0A381PGV7"/>
<dbReference type="SUPFAM" id="SSF48452">
    <property type="entry name" value="TPR-like"/>
    <property type="match status" value="1"/>
</dbReference>
<evidence type="ECO:0000256" key="3">
    <source>
        <dbReference type="ARBA" id="ARBA00023237"/>
    </source>
</evidence>
<evidence type="ECO:0000313" key="5">
    <source>
        <dbReference type="EMBL" id="SUZ65608.1"/>
    </source>
</evidence>
<dbReference type="Pfam" id="PF13525">
    <property type="entry name" value="YfiO"/>
    <property type="match status" value="1"/>
</dbReference>
<evidence type="ECO:0000256" key="1">
    <source>
        <dbReference type="ARBA" id="ARBA00022729"/>
    </source>
</evidence>
<dbReference type="Gene3D" id="1.25.40.10">
    <property type="entry name" value="Tetratricopeptide repeat domain"/>
    <property type="match status" value="1"/>
</dbReference>
<name>A0A381PGV7_9ZZZZ</name>
<feature type="non-terminal residue" evidence="5">
    <location>
        <position position="1"/>
    </location>
</feature>
<gene>
    <name evidence="5" type="ORF">METZ01_LOCUS18462</name>
</gene>
<protein>
    <recommendedName>
        <fullName evidence="4">Outer membrane lipoprotein BamD-like domain-containing protein</fullName>
    </recommendedName>
</protein>
<feature type="domain" description="Outer membrane lipoprotein BamD-like" evidence="4">
    <location>
        <begin position="25"/>
        <end position="199"/>
    </location>
</feature>
<reference evidence="5" key="1">
    <citation type="submission" date="2018-05" db="EMBL/GenBank/DDBJ databases">
        <authorList>
            <person name="Lanie J.A."/>
            <person name="Ng W.-L."/>
            <person name="Kazmierczak K.M."/>
            <person name="Andrzejewski T.M."/>
            <person name="Davidsen T.M."/>
            <person name="Wayne K.J."/>
            <person name="Tettelin H."/>
            <person name="Glass J.I."/>
            <person name="Rusch D."/>
            <person name="Podicherti R."/>
            <person name="Tsui H.-C.T."/>
            <person name="Winkler M.E."/>
        </authorList>
    </citation>
    <scope>NUCLEOTIDE SEQUENCE</scope>
</reference>